<organism evidence="8">
    <name type="scientific">Caenorhabditis brenneri</name>
    <name type="common">Nematode worm</name>
    <dbReference type="NCBI Taxonomy" id="135651"/>
    <lineage>
        <taxon>Eukaryota</taxon>
        <taxon>Metazoa</taxon>
        <taxon>Ecdysozoa</taxon>
        <taxon>Nematoda</taxon>
        <taxon>Chromadorea</taxon>
        <taxon>Rhabditida</taxon>
        <taxon>Rhabditina</taxon>
        <taxon>Rhabditomorpha</taxon>
        <taxon>Rhabditoidea</taxon>
        <taxon>Rhabditidae</taxon>
        <taxon>Peloderinae</taxon>
        <taxon>Caenorhabditis</taxon>
    </lineage>
</organism>
<sequence length="493" mass="56945">MAFEPQHGWPLDTDIEPFTIQHRWVNSNDVLSNFYNRHGVTEQHGPFAWRIFWDRDGANFVYGLECLKNHEEYSIETTTEGVLSSVDTRTSMARYHLFDSSSFVEATSWDDFQNLLNKDGEIKIAMRVDTRKVLWNQDIERNFLHVERMGKNCHIKRFYIEVKVHTDDPTDEDSDHLGHLTYVSVQDVLGVATGSTKLDDMNLVSILLTTTQLKIPATEKNNVLEKCEQFLRTSSSKPKFMRLEIAKKFKMTALENHLNRFEAAEMCIIDTNALNCPVCFEIFDGVPQSYPCGHTVCFSCSESLKGHEEVLWLRCPVCRKPADSTVKNYALINVLASLDVIPSKEKVLQKVYDSTVSINASIKYNQLRKDNAKKVKKITDLTAKINDMKCLLGEKKNQNYVPIEQLLQAEEEYQRKHNEAVRGVEEQNELLRHGTSELREELAKAKHEIKLITEANKAQEKVHQENMYAKNICLYFTLSLLFCFVMYFGYIKL</sequence>
<evidence type="ECO:0000256" key="4">
    <source>
        <dbReference type="PROSITE-ProRule" id="PRU00175"/>
    </source>
</evidence>
<evidence type="ECO:0000256" key="1">
    <source>
        <dbReference type="ARBA" id="ARBA00022723"/>
    </source>
</evidence>
<dbReference type="SUPFAM" id="SSF57850">
    <property type="entry name" value="RING/U-box"/>
    <property type="match status" value="1"/>
</dbReference>
<keyword evidence="5" id="KW-0472">Membrane</keyword>
<keyword evidence="2 4" id="KW-0863">Zinc-finger</keyword>
<evidence type="ECO:0000313" key="8">
    <source>
        <dbReference type="Proteomes" id="UP000008068"/>
    </source>
</evidence>
<dbReference type="PROSITE" id="PS50089">
    <property type="entry name" value="ZF_RING_2"/>
    <property type="match status" value="1"/>
</dbReference>
<keyword evidence="5" id="KW-0812">Transmembrane</keyword>
<evidence type="ECO:0000256" key="5">
    <source>
        <dbReference type="SAM" id="Phobius"/>
    </source>
</evidence>
<proteinExistence type="predicted"/>
<keyword evidence="5" id="KW-1133">Transmembrane helix</keyword>
<dbReference type="PANTHER" id="PTHR47156">
    <property type="entry name" value="PROTEIN CBG20824"/>
    <property type="match status" value="1"/>
</dbReference>
<dbReference type="InterPro" id="IPR001841">
    <property type="entry name" value="Znf_RING"/>
</dbReference>
<keyword evidence="1" id="KW-0479">Metal-binding</keyword>
<dbReference type="Gene3D" id="3.30.40.10">
    <property type="entry name" value="Zinc/RING finger domain, C3HC4 (zinc finger)"/>
    <property type="match status" value="1"/>
</dbReference>
<dbReference type="GO" id="GO:0008270">
    <property type="term" value="F:zinc ion binding"/>
    <property type="evidence" value="ECO:0007669"/>
    <property type="project" value="UniProtKB-KW"/>
</dbReference>
<gene>
    <name evidence="7" type="ORF">CAEBREN_03224</name>
</gene>
<dbReference type="HOGENOM" id="CLU_559262_0_0_1"/>
<dbReference type="InterPro" id="IPR027370">
    <property type="entry name" value="Znf-RING_euk"/>
</dbReference>
<protein>
    <recommendedName>
        <fullName evidence="6">RING-type domain-containing protein</fullName>
    </recommendedName>
</protein>
<name>G0N756_CAEBE</name>
<feature type="domain" description="RING-type" evidence="6">
    <location>
        <begin position="276"/>
        <end position="319"/>
    </location>
</feature>
<dbReference type="PANTHER" id="PTHR47156:SF10">
    <property type="entry name" value="E3 UBIQUITIN-PROTEIN LIGASE TRIM-21-RELATED"/>
    <property type="match status" value="1"/>
</dbReference>
<evidence type="ECO:0000259" key="6">
    <source>
        <dbReference type="PROSITE" id="PS50089"/>
    </source>
</evidence>
<accession>G0N756</accession>
<dbReference type="Proteomes" id="UP000008068">
    <property type="component" value="Unassembled WGS sequence"/>
</dbReference>
<dbReference type="AlphaFoldDB" id="G0N756"/>
<feature type="transmembrane region" description="Helical" evidence="5">
    <location>
        <begin position="474"/>
        <end position="491"/>
    </location>
</feature>
<dbReference type="SMART" id="SM00184">
    <property type="entry name" value="RING"/>
    <property type="match status" value="1"/>
</dbReference>
<evidence type="ECO:0000256" key="3">
    <source>
        <dbReference type="ARBA" id="ARBA00022833"/>
    </source>
</evidence>
<dbReference type="InParanoid" id="G0N756"/>
<evidence type="ECO:0000313" key="7">
    <source>
        <dbReference type="EMBL" id="EGT54536.1"/>
    </source>
</evidence>
<keyword evidence="3" id="KW-0862">Zinc</keyword>
<dbReference type="OrthoDB" id="252722at2759"/>
<dbReference type="InterPro" id="IPR013083">
    <property type="entry name" value="Znf_RING/FYVE/PHD"/>
</dbReference>
<keyword evidence="8" id="KW-1185">Reference proteome</keyword>
<evidence type="ECO:0000256" key="2">
    <source>
        <dbReference type="ARBA" id="ARBA00022771"/>
    </source>
</evidence>
<reference evidence="8" key="1">
    <citation type="submission" date="2011-07" db="EMBL/GenBank/DDBJ databases">
        <authorList>
            <consortium name="Caenorhabditis brenneri Sequencing and Analysis Consortium"/>
            <person name="Wilson R.K."/>
        </authorList>
    </citation>
    <scope>NUCLEOTIDE SEQUENCE [LARGE SCALE GENOMIC DNA]</scope>
    <source>
        <strain evidence="8">PB2801</strain>
    </source>
</reference>
<dbReference type="EMBL" id="GL379846">
    <property type="protein sequence ID" value="EGT54536.1"/>
    <property type="molecule type" value="Genomic_DNA"/>
</dbReference>
<dbReference type="Pfam" id="PF13445">
    <property type="entry name" value="zf-RING_UBOX"/>
    <property type="match status" value="1"/>
</dbReference>
<dbReference type="InterPro" id="IPR052667">
    <property type="entry name" value="E3_ubiquitin-ligase_RING"/>
</dbReference>